<name>A0A4R2TBB5_9PAST</name>
<dbReference type="EMBL" id="SLYB01000028">
    <property type="protein sequence ID" value="TCP92072.1"/>
    <property type="molecule type" value="Genomic_DNA"/>
</dbReference>
<organism evidence="1 2">
    <name type="scientific">Cricetibacter osteomyelitidis</name>
    <dbReference type="NCBI Taxonomy" id="1521931"/>
    <lineage>
        <taxon>Bacteria</taxon>
        <taxon>Pseudomonadati</taxon>
        <taxon>Pseudomonadota</taxon>
        <taxon>Gammaproteobacteria</taxon>
        <taxon>Pasteurellales</taxon>
        <taxon>Pasteurellaceae</taxon>
        <taxon>Cricetibacter</taxon>
    </lineage>
</organism>
<evidence type="ECO:0000313" key="1">
    <source>
        <dbReference type="EMBL" id="TCP92072.1"/>
    </source>
</evidence>
<accession>A0A4R2TBB5</accession>
<dbReference type="AlphaFoldDB" id="A0A4R2TBB5"/>
<keyword evidence="2" id="KW-1185">Reference proteome</keyword>
<protein>
    <submittedName>
        <fullName evidence="1">Uncharacterized protein</fullName>
    </submittedName>
</protein>
<reference evidence="1 2" key="1">
    <citation type="submission" date="2019-03" db="EMBL/GenBank/DDBJ databases">
        <title>Genomic Encyclopedia of Type Strains, Phase IV (KMG-IV): sequencing the most valuable type-strain genomes for metagenomic binning, comparative biology and taxonomic classification.</title>
        <authorList>
            <person name="Goeker M."/>
        </authorList>
    </citation>
    <scope>NUCLEOTIDE SEQUENCE [LARGE SCALE GENOMIC DNA]</scope>
    <source>
        <strain evidence="1 2">DSM 28404</strain>
    </source>
</reference>
<evidence type="ECO:0000313" key="2">
    <source>
        <dbReference type="Proteomes" id="UP000295763"/>
    </source>
</evidence>
<gene>
    <name evidence="1" type="ORF">EDC44_12825</name>
</gene>
<dbReference type="Proteomes" id="UP000295763">
    <property type="component" value="Unassembled WGS sequence"/>
</dbReference>
<proteinExistence type="predicted"/>
<sequence length="62" mass="6156">MGVGMATGLANGGDGLSDAALSGVASYGASKVPNKVLSTITSEAIQKSPIIFDSQKSKNKGE</sequence>
<comment type="caution">
    <text evidence="1">The sequence shown here is derived from an EMBL/GenBank/DDBJ whole genome shotgun (WGS) entry which is preliminary data.</text>
</comment>